<dbReference type="Gene3D" id="1.10.3430.10">
    <property type="entry name" value="Ammonium transporter AmtB like domains"/>
    <property type="match status" value="1"/>
</dbReference>
<protein>
    <recommendedName>
        <fullName evidence="8">Ammonium transporter</fullName>
    </recommendedName>
</protein>
<dbReference type="EMBL" id="JAROCB010000001">
    <property type="protein sequence ID" value="MDN4595955.1"/>
    <property type="molecule type" value="Genomic_DNA"/>
</dbReference>
<keyword evidence="13" id="KW-1185">Reference proteome</keyword>
<feature type="transmembrane region" description="Helical" evidence="10">
    <location>
        <begin position="129"/>
        <end position="150"/>
    </location>
</feature>
<feature type="transmembrane region" description="Helical" evidence="10">
    <location>
        <begin position="199"/>
        <end position="220"/>
    </location>
</feature>
<feature type="transmembrane region" description="Helical" evidence="10">
    <location>
        <begin position="286"/>
        <end position="304"/>
    </location>
</feature>
<dbReference type="Proteomes" id="UP001174210">
    <property type="component" value="Unassembled WGS sequence"/>
</dbReference>
<evidence type="ECO:0000259" key="11">
    <source>
        <dbReference type="Pfam" id="PF00909"/>
    </source>
</evidence>
<keyword evidence="7" id="KW-0924">Ammonia transport</keyword>
<evidence type="ECO:0000313" key="12">
    <source>
        <dbReference type="EMBL" id="MDN4595955.1"/>
    </source>
</evidence>
<evidence type="ECO:0000256" key="6">
    <source>
        <dbReference type="ARBA" id="ARBA00023136"/>
    </source>
</evidence>
<keyword evidence="6 10" id="KW-0472">Membrane</keyword>
<name>A0ABT8IT23_9MICO</name>
<reference evidence="12" key="1">
    <citation type="submission" date="2023-03" db="EMBL/GenBank/DDBJ databases">
        <title>MT1 and MT2 Draft Genomes of Novel Species.</title>
        <authorList>
            <person name="Venkateswaran K."/>
        </authorList>
    </citation>
    <scope>NUCLEOTIDE SEQUENCE</scope>
    <source>
        <strain evidence="12">F6_8S_P_1A</strain>
    </source>
</reference>
<accession>A0ABT8IT23</accession>
<evidence type="ECO:0000256" key="3">
    <source>
        <dbReference type="ARBA" id="ARBA00022448"/>
    </source>
</evidence>
<dbReference type="Pfam" id="PF00909">
    <property type="entry name" value="Ammonium_transp"/>
    <property type="match status" value="1"/>
</dbReference>
<keyword evidence="5 10" id="KW-1133">Transmembrane helix</keyword>
<proteinExistence type="inferred from homology"/>
<comment type="caution">
    <text evidence="12">The sequence shown here is derived from an EMBL/GenBank/DDBJ whole genome shotgun (WGS) entry which is preliminary data.</text>
</comment>
<feature type="transmembrane region" description="Helical" evidence="10">
    <location>
        <begin position="156"/>
        <end position="187"/>
    </location>
</feature>
<evidence type="ECO:0000256" key="9">
    <source>
        <dbReference type="SAM" id="MobiDB-lite"/>
    </source>
</evidence>
<dbReference type="RefSeq" id="WP_301215568.1">
    <property type="nucleotide sequence ID" value="NZ_JAROCB010000001.1"/>
</dbReference>
<dbReference type="InterPro" id="IPR024041">
    <property type="entry name" value="NH4_transpt_AmtB-like_dom"/>
</dbReference>
<evidence type="ECO:0000256" key="1">
    <source>
        <dbReference type="ARBA" id="ARBA00004141"/>
    </source>
</evidence>
<feature type="transmembrane region" description="Helical" evidence="10">
    <location>
        <begin position="352"/>
        <end position="374"/>
    </location>
</feature>
<feature type="transmembrane region" description="Helical" evidence="10">
    <location>
        <begin position="261"/>
        <end position="280"/>
    </location>
</feature>
<feature type="transmembrane region" description="Helical" evidence="10">
    <location>
        <begin position="103"/>
        <end position="122"/>
    </location>
</feature>
<feature type="region of interest" description="Disordered" evidence="9">
    <location>
        <begin position="394"/>
        <end position="417"/>
    </location>
</feature>
<gene>
    <name evidence="12" type="ORF">P5G59_02255</name>
</gene>
<evidence type="ECO:0000313" key="13">
    <source>
        <dbReference type="Proteomes" id="UP001174210"/>
    </source>
</evidence>
<keyword evidence="3" id="KW-0813">Transport</keyword>
<dbReference type="SUPFAM" id="SSF111352">
    <property type="entry name" value="Ammonium transporter"/>
    <property type="match status" value="1"/>
</dbReference>
<evidence type="ECO:0000256" key="8">
    <source>
        <dbReference type="ARBA" id="ARBA00050025"/>
    </source>
</evidence>
<evidence type="ECO:0000256" key="4">
    <source>
        <dbReference type="ARBA" id="ARBA00022692"/>
    </source>
</evidence>
<dbReference type="PANTHER" id="PTHR43029">
    <property type="entry name" value="AMMONIUM TRANSPORTER MEP2"/>
    <property type="match status" value="1"/>
</dbReference>
<organism evidence="12 13">
    <name type="scientific">Leifsonia virtsii</name>
    <dbReference type="NCBI Taxonomy" id="3035915"/>
    <lineage>
        <taxon>Bacteria</taxon>
        <taxon>Bacillati</taxon>
        <taxon>Actinomycetota</taxon>
        <taxon>Actinomycetes</taxon>
        <taxon>Micrococcales</taxon>
        <taxon>Microbacteriaceae</taxon>
        <taxon>Leifsonia</taxon>
    </lineage>
</organism>
<comment type="subcellular location">
    <subcellularLocation>
        <location evidence="1">Membrane</location>
        <topology evidence="1">Multi-pass membrane protein</topology>
    </subcellularLocation>
</comment>
<feature type="transmembrane region" description="Helical" evidence="10">
    <location>
        <begin position="311"/>
        <end position="332"/>
    </location>
</feature>
<feature type="transmembrane region" description="Helical" evidence="10">
    <location>
        <begin position="226"/>
        <end position="249"/>
    </location>
</feature>
<dbReference type="InterPro" id="IPR029020">
    <property type="entry name" value="Ammonium/urea_transptr"/>
</dbReference>
<keyword evidence="4 10" id="KW-0812">Transmembrane</keyword>
<comment type="similarity">
    <text evidence="2">Belongs to the ammonia transporter channel (TC 1.A.11.2) family.</text>
</comment>
<dbReference type="InterPro" id="IPR001905">
    <property type="entry name" value="Ammonium_transpt"/>
</dbReference>
<sequence>MAHATPDQVDALLLFFCGALVLLASFGLALFSGGMAGRARATRAFRFVLVGAAVTILLAVLGGYGAVTGRPLIPHLFGVPDPGLAAVAGTDPAASSPYPAARAGYLIAVLIVVAAVVAVAVASRMTLRAWIVFAALWLPLVVFPVAYGVFQLDDGWAVAGLHVVDFGGALLVVAAGGSAVGLLLAGGRSEHLPPLSPRPTLMAIGGAMVWVGWLGLIVGSEAALDAYASLMAVGGFLASATGVLMWMLVDAVLLRRPTLSSALCGAFAGLVAVTAASGVLTLGWCMLVGALSSLACATMVDLAARARFGPALTLCVITIVGGLVGLLFPGLFATGGGMVDSGNFDLFIAQGIAGMAVLLYSVTVSLLLGLALRFTIGLTRVRYRAARGIREKRPVRPDRAVPPVPRGQDRRGRPTAD</sequence>
<feature type="compositionally biased region" description="Basic and acidic residues" evidence="9">
    <location>
        <begin position="407"/>
        <end position="417"/>
    </location>
</feature>
<dbReference type="PANTHER" id="PTHR43029:SF10">
    <property type="entry name" value="AMMONIUM TRANSPORTER MEP2"/>
    <property type="match status" value="1"/>
</dbReference>
<evidence type="ECO:0000256" key="10">
    <source>
        <dbReference type="SAM" id="Phobius"/>
    </source>
</evidence>
<feature type="transmembrane region" description="Helical" evidence="10">
    <location>
        <begin position="12"/>
        <end position="32"/>
    </location>
</feature>
<feature type="domain" description="Ammonium transporter AmtB-like" evidence="11">
    <location>
        <begin position="14"/>
        <end position="378"/>
    </location>
</feature>
<feature type="transmembrane region" description="Helical" evidence="10">
    <location>
        <begin position="44"/>
        <end position="67"/>
    </location>
</feature>
<evidence type="ECO:0000256" key="7">
    <source>
        <dbReference type="ARBA" id="ARBA00023177"/>
    </source>
</evidence>
<evidence type="ECO:0000256" key="5">
    <source>
        <dbReference type="ARBA" id="ARBA00022989"/>
    </source>
</evidence>
<evidence type="ECO:0000256" key="2">
    <source>
        <dbReference type="ARBA" id="ARBA00005887"/>
    </source>
</evidence>